<dbReference type="VEuPathDB" id="VectorBase:GAUT047392"/>
<accession>A0A1A9VTU2</accession>
<evidence type="ECO:0000259" key="1">
    <source>
        <dbReference type="Pfam" id="PF23055"/>
    </source>
</evidence>
<dbReference type="InterPro" id="IPR055469">
    <property type="entry name" value="DUF7041"/>
</dbReference>
<dbReference type="AlphaFoldDB" id="A0A1A9VTU2"/>
<protein>
    <recommendedName>
        <fullName evidence="1">DUF7041 domain-containing protein</fullName>
    </recommendedName>
</protein>
<name>A0A1A9VTU2_GLOAU</name>
<keyword evidence="3" id="KW-1185">Reference proteome</keyword>
<sequence length="116" mass="13263">MNERFLSCTNCNPCLRFNQLEGQSFTAAITLDTTKYRTLVGSVESVSHIIETPPNQNLLYKALKNALLSEFQDSQEKLLDNFHHGDEKFSSFLREIREVSSGKCSAEILMFERKVI</sequence>
<organism evidence="2 3">
    <name type="scientific">Glossina austeni</name>
    <name type="common">Savannah tsetse fly</name>
    <dbReference type="NCBI Taxonomy" id="7395"/>
    <lineage>
        <taxon>Eukaryota</taxon>
        <taxon>Metazoa</taxon>
        <taxon>Ecdysozoa</taxon>
        <taxon>Arthropoda</taxon>
        <taxon>Hexapoda</taxon>
        <taxon>Insecta</taxon>
        <taxon>Pterygota</taxon>
        <taxon>Neoptera</taxon>
        <taxon>Endopterygota</taxon>
        <taxon>Diptera</taxon>
        <taxon>Brachycera</taxon>
        <taxon>Muscomorpha</taxon>
        <taxon>Hippoboscoidea</taxon>
        <taxon>Glossinidae</taxon>
        <taxon>Glossina</taxon>
    </lineage>
</organism>
<dbReference type="Pfam" id="PF23055">
    <property type="entry name" value="DUF7041"/>
    <property type="match status" value="1"/>
</dbReference>
<proteinExistence type="predicted"/>
<dbReference type="Proteomes" id="UP000078200">
    <property type="component" value="Unassembled WGS sequence"/>
</dbReference>
<dbReference type="PANTHER" id="PTHR33327">
    <property type="entry name" value="ENDONUCLEASE"/>
    <property type="match status" value="1"/>
</dbReference>
<evidence type="ECO:0000313" key="2">
    <source>
        <dbReference type="EnsemblMetazoa" id="GAUT047392-PA"/>
    </source>
</evidence>
<reference evidence="2" key="1">
    <citation type="submission" date="2020-05" db="UniProtKB">
        <authorList>
            <consortium name="EnsemblMetazoa"/>
        </authorList>
    </citation>
    <scope>IDENTIFICATION</scope>
    <source>
        <strain evidence="2">TTRI</strain>
    </source>
</reference>
<evidence type="ECO:0000313" key="3">
    <source>
        <dbReference type="Proteomes" id="UP000078200"/>
    </source>
</evidence>
<dbReference type="EnsemblMetazoa" id="GAUT047392-RA">
    <property type="protein sequence ID" value="GAUT047392-PA"/>
    <property type="gene ID" value="GAUT047392"/>
</dbReference>
<dbReference type="STRING" id="7395.A0A1A9VTU2"/>
<feature type="domain" description="DUF7041" evidence="1">
    <location>
        <begin position="10"/>
        <end position="79"/>
    </location>
</feature>
<dbReference type="PANTHER" id="PTHR33327:SF3">
    <property type="entry name" value="RNA-DIRECTED DNA POLYMERASE"/>
    <property type="match status" value="1"/>
</dbReference>